<keyword evidence="3" id="KW-1185">Reference proteome</keyword>
<feature type="compositionally biased region" description="Basic and acidic residues" evidence="1">
    <location>
        <begin position="18"/>
        <end position="27"/>
    </location>
</feature>
<proteinExistence type="predicted"/>
<evidence type="ECO:0000313" key="2">
    <source>
        <dbReference type="EMBL" id="CAL5991004.1"/>
    </source>
</evidence>
<feature type="region of interest" description="Disordered" evidence="1">
    <location>
        <begin position="1"/>
        <end position="30"/>
    </location>
</feature>
<dbReference type="EMBL" id="CAXDID020000026">
    <property type="protein sequence ID" value="CAL5991004.1"/>
    <property type="molecule type" value="Genomic_DNA"/>
</dbReference>
<sequence length="112" mass="12888">MNSLVAPITPRARSRLGKQQDKNEKLVQQKRRASIVTQIKPLKLDRSEKEGMMLQAQEKGNTWQEQANQINQITTKDLVKLRQSLSTISPDLESMEFDLDDLDEFTDLFAPM</sequence>
<protein>
    <submittedName>
        <fullName evidence="2">Hypothetical_protein</fullName>
    </submittedName>
</protein>
<accession>A0ABP1HE76</accession>
<evidence type="ECO:0000313" key="3">
    <source>
        <dbReference type="Proteomes" id="UP001642409"/>
    </source>
</evidence>
<organism evidence="2 3">
    <name type="scientific">Hexamita inflata</name>
    <dbReference type="NCBI Taxonomy" id="28002"/>
    <lineage>
        <taxon>Eukaryota</taxon>
        <taxon>Metamonada</taxon>
        <taxon>Diplomonadida</taxon>
        <taxon>Hexamitidae</taxon>
        <taxon>Hexamitinae</taxon>
        <taxon>Hexamita</taxon>
    </lineage>
</organism>
<name>A0ABP1HE76_9EUKA</name>
<comment type="caution">
    <text evidence="2">The sequence shown here is derived from an EMBL/GenBank/DDBJ whole genome shotgun (WGS) entry which is preliminary data.</text>
</comment>
<evidence type="ECO:0000256" key="1">
    <source>
        <dbReference type="SAM" id="MobiDB-lite"/>
    </source>
</evidence>
<gene>
    <name evidence="2" type="ORF">HINF_LOCUS11836</name>
</gene>
<reference evidence="2 3" key="1">
    <citation type="submission" date="2024-07" db="EMBL/GenBank/DDBJ databases">
        <authorList>
            <person name="Akdeniz Z."/>
        </authorList>
    </citation>
    <scope>NUCLEOTIDE SEQUENCE [LARGE SCALE GENOMIC DNA]</scope>
</reference>
<dbReference type="Proteomes" id="UP001642409">
    <property type="component" value="Unassembled WGS sequence"/>
</dbReference>